<feature type="domain" description="J" evidence="7">
    <location>
        <begin position="5"/>
        <end position="89"/>
    </location>
</feature>
<dbReference type="AlphaFoldDB" id="A0A075HE49"/>
<dbReference type="PROSITE" id="PS51379">
    <property type="entry name" value="4FE4S_FER_2"/>
    <property type="match status" value="1"/>
</dbReference>
<dbReference type="PANTHER" id="PTHR43948:SF10">
    <property type="entry name" value="MRJ, ISOFORM E"/>
    <property type="match status" value="1"/>
</dbReference>
<evidence type="ECO:0000259" key="7">
    <source>
        <dbReference type="PROSITE" id="PS50076"/>
    </source>
</evidence>
<comment type="function">
    <text evidence="5">Ferredoxins are iron-sulfur proteins that transfer electrons in a wide variety of metabolic reactions.</text>
</comment>
<dbReference type="Pfam" id="PF00226">
    <property type="entry name" value="DnaJ"/>
    <property type="match status" value="1"/>
</dbReference>
<dbReference type="SMART" id="SM00271">
    <property type="entry name" value="DnaJ"/>
    <property type="match status" value="1"/>
</dbReference>
<dbReference type="Pfam" id="PF13370">
    <property type="entry name" value="Fer4_13"/>
    <property type="match status" value="1"/>
</dbReference>
<evidence type="ECO:0000313" key="9">
    <source>
        <dbReference type="EMBL" id="AIF12702.1"/>
    </source>
</evidence>
<dbReference type="GO" id="GO:0005506">
    <property type="term" value="F:iron ion binding"/>
    <property type="evidence" value="ECO:0007669"/>
    <property type="project" value="UniProtKB-UniRule"/>
</dbReference>
<keyword evidence="5" id="KW-0813">Transport</keyword>
<sequence length="228" mass="26933">MNSSQAYKTLEINSNSDFEEVKYAYRKLALQHHPDKNKNSESEKKFKIITEAYHFLKNQNKHSSRQKPEKATEESDYTQTSRKFYKRTKWGKDGESKTPEADWGKYTKDFEANEEWWKRYESEFWDKYEKTVNEQTDKQPEDRGFPKKRKEFELKVDVDQSLCIGCCSCEMIAPGVFTIDKNTKSNPKSRVYNKKGAKNQKIINAAETCPTKAIIVDNLDENQRIYPY</sequence>
<evidence type="ECO:0000259" key="8">
    <source>
        <dbReference type="PROSITE" id="PS51379"/>
    </source>
</evidence>
<evidence type="ECO:0000256" key="5">
    <source>
        <dbReference type="RuleBase" id="RU368020"/>
    </source>
</evidence>
<keyword evidence="9" id="KW-0346">Stress response</keyword>
<dbReference type="GO" id="GO:0009055">
    <property type="term" value="F:electron transfer activity"/>
    <property type="evidence" value="ECO:0007669"/>
    <property type="project" value="UniProtKB-UniRule"/>
</dbReference>
<dbReference type="InterPro" id="IPR001623">
    <property type="entry name" value="DnaJ_domain"/>
</dbReference>
<dbReference type="CDD" id="cd06257">
    <property type="entry name" value="DnaJ"/>
    <property type="match status" value="1"/>
</dbReference>
<proteinExistence type="predicted"/>
<organism evidence="9">
    <name type="scientific">uncultured marine thaumarchaeote KM3_57_B01</name>
    <dbReference type="NCBI Taxonomy" id="1456205"/>
    <lineage>
        <taxon>Archaea</taxon>
        <taxon>Nitrososphaerota</taxon>
        <taxon>environmental samples</taxon>
    </lineage>
</organism>
<reference evidence="9" key="1">
    <citation type="journal article" date="2014" name="Genome Biol. Evol.">
        <title>Pangenome evidence for extensive interdomain horizontal transfer affecting lineage core and shell genes in uncultured planktonic thaumarchaeota and euryarchaeota.</title>
        <authorList>
            <person name="Deschamps P."/>
            <person name="Zivanovic Y."/>
            <person name="Moreira D."/>
            <person name="Rodriguez-Valera F."/>
            <person name="Lopez-Garcia P."/>
        </authorList>
    </citation>
    <scope>NUCLEOTIDE SEQUENCE</scope>
</reference>
<keyword evidence="3 5" id="KW-0408">Iron</keyword>
<dbReference type="GO" id="GO:0051536">
    <property type="term" value="F:iron-sulfur cluster binding"/>
    <property type="evidence" value="ECO:0007669"/>
    <property type="project" value="UniProtKB-KW"/>
</dbReference>
<dbReference type="GO" id="GO:0005737">
    <property type="term" value="C:cytoplasm"/>
    <property type="evidence" value="ECO:0007669"/>
    <property type="project" value="TreeGrafter"/>
</dbReference>
<keyword evidence="2 5" id="KW-0479">Metal-binding</keyword>
<dbReference type="InterPro" id="IPR017896">
    <property type="entry name" value="4Fe4S_Fe-S-bd"/>
</dbReference>
<keyword evidence="5" id="KW-0249">Electron transport</keyword>
<dbReference type="InterPro" id="IPR036869">
    <property type="entry name" value="J_dom_sf"/>
</dbReference>
<dbReference type="GO" id="GO:0051082">
    <property type="term" value="F:unfolded protein binding"/>
    <property type="evidence" value="ECO:0007669"/>
    <property type="project" value="TreeGrafter"/>
</dbReference>
<accession>A0A075HE49</accession>
<evidence type="ECO:0000256" key="3">
    <source>
        <dbReference type="ARBA" id="ARBA00023004"/>
    </source>
</evidence>
<dbReference type="PRINTS" id="PR00352">
    <property type="entry name" value="3FE4SFRDOXIN"/>
</dbReference>
<dbReference type="GO" id="GO:0051087">
    <property type="term" value="F:protein-folding chaperone binding"/>
    <property type="evidence" value="ECO:0007669"/>
    <property type="project" value="TreeGrafter"/>
</dbReference>
<feature type="region of interest" description="Disordered" evidence="6">
    <location>
        <begin position="57"/>
        <end position="78"/>
    </location>
</feature>
<keyword evidence="4 5" id="KW-0411">Iron-sulfur</keyword>
<dbReference type="PANTHER" id="PTHR43948">
    <property type="entry name" value="DNAJ HOMOLOG SUBFAMILY B"/>
    <property type="match status" value="1"/>
</dbReference>
<dbReference type="SUPFAM" id="SSF54862">
    <property type="entry name" value="4Fe-4S ferredoxins"/>
    <property type="match status" value="1"/>
</dbReference>
<evidence type="ECO:0000256" key="6">
    <source>
        <dbReference type="SAM" id="MobiDB-lite"/>
    </source>
</evidence>
<dbReference type="SUPFAM" id="SSF46565">
    <property type="entry name" value="Chaperone J-domain"/>
    <property type="match status" value="1"/>
</dbReference>
<dbReference type="Gene3D" id="3.30.70.20">
    <property type="match status" value="1"/>
</dbReference>
<evidence type="ECO:0000256" key="1">
    <source>
        <dbReference type="ARBA" id="ARBA00001966"/>
    </source>
</evidence>
<evidence type="ECO:0000256" key="2">
    <source>
        <dbReference type="ARBA" id="ARBA00022723"/>
    </source>
</evidence>
<dbReference type="EMBL" id="KF900952">
    <property type="protein sequence ID" value="AIF12702.1"/>
    <property type="molecule type" value="Genomic_DNA"/>
</dbReference>
<protein>
    <recommendedName>
        <fullName evidence="5">Ferredoxin</fullName>
    </recommendedName>
</protein>
<dbReference type="PROSITE" id="PS50076">
    <property type="entry name" value="DNAJ_2"/>
    <property type="match status" value="1"/>
</dbReference>
<name>A0A075HE49_9ARCH</name>
<dbReference type="PRINTS" id="PR00625">
    <property type="entry name" value="JDOMAIN"/>
</dbReference>
<comment type="cofactor">
    <cofactor evidence="1">
        <name>[4Fe-4S] cluster</name>
        <dbReference type="ChEBI" id="CHEBI:49883"/>
    </cofactor>
</comment>
<feature type="domain" description="4Fe-4S ferredoxin-type" evidence="8">
    <location>
        <begin position="154"/>
        <end position="182"/>
    </location>
</feature>
<dbReference type="InterPro" id="IPR001080">
    <property type="entry name" value="3Fe4S_ferredoxin"/>
</dbReference>
<dbReference type="Gene3D" id="1.10.287.110">
    <property type="entry name" value="DnaJ domain"/>
    <property type="match status" value="1"/>
</dbReference>
<evidence type="ECO:0000256" key="4">
    <source>
        <dbReference type="ARBA" id="ARBA00023014"/>
    </source>
</evidence>
<dbReference type="GO" id="GO:0044183">
    <property type="term" value="F:protein folding chaperone"/>
    <property type="evidence" value="ECO:0007669"/>
    <property type="project" value="TreeGrafter"/>
</dbReference>